<name>A0A849HJ22_9MICO</name>
<dbReference type="SMART" id="SM00347">
    <property type="entry name" value="HTH_MARR"/>
    <property type="match status" value="1"/>
</dbReference>
<dbReference type="InterPro" id="IPR036390">
    <property type="entry name" value="WH_DNA-bd_sf"/>
</dbReference>
<dbReference type="Gene3D" id="1.10.10.10">
    <property type="entry name" value="Winged helix-like DNA-binding domain superfamily/Winged helix DNA-binding domain"/>
    <property type="match status" value="1"/>
</dbReference>
<evidence type="ECO:0000313" key="2">
    <source>
        <dbReference type="EMBL" id="NNM47262.1"/>
    </source>
</evidence>
<dbReference type="InterPro" id="IPR000835">
    <property type="entry name" value="HTH_MarR-typ"/>
</dbReference>
<dbReference type="AlphaFoldDB" id="A0A849HJ22"/>
<dbReference type="PANTHER" id="PTHR33164:SF43">
    <property type="entry name" value="HTH-TYPE TRANSCRIPTIONAL REPRESSOR YETL"/>
    <property type="match status" value="1"/>
</dbReference>
<dbReference type="GO" id="GO:0003700">
    <property type="term" value="F:DNA-binding transcription factor activity"/>
    <property type="evidence" value="ECO:0007669"/>
    <property type="project" value="InterPro"/>
</dbReference>
<dbReference type="InterPro" id="IPR036388">
    <property type="entry name" value="WH-like_DNA-bd_sf"/>
</dbReference>
<dbReference type="RefSeq" id="WP_171244382.1">
    <property type="nucleotide sequence ID" value="NZ_JABEPQ010000003.1"/>
</dbReference>
<accession>A0A849HJ22</accession>
<dbReference type="Proteomes" id="UP000588586">
    <property type="component" value="Unassembled WGS sequence"/>
</dbReference>
<reference evidence="2 3" key="1">
    <citation type="submission" date="2020-04" db="EMBL/GenBank/DDBJ databases">
        <title>Knoellia sp. isolate from air conditioner.</title>
        <authorList>
            <person name="Chea S."/>
            <person name="Kim D.-U."/>
        </authorList>
    </citation>
    <scope>NUCLEOTIDE SEQUENCE [LARGE SCALE GENOMIC DNA]</scope>
    <source>
        <strain evidence="2 3">DB2414S</strain>
    </source>
</reference>
<protein>
    <submittedName>
        <fullName evidence="2">Winged helix-turn-helix transcriptional regulator</fullName>
    </submittedName>
</protein>
<dbReference type="GO" id="GO:0006950">
    <property type="term" value="P:response to stress"/>
    <property type="evidence" value="ECO:0007669"/>
    <property type="project" value="TreeGrafter"/>
</dbReference>
<dbReference type="InterPro" id="IPR039422">
    <property type="entry name" value="MarR/SlyA-like"/>
</dbReference>
<dbReference type="SUPFAM" id="SSF46785">
    <property type="entry name" value="Winged helix' DNA-binding domain"/>
    <property type="match status" value="1"/>
</dbReference>
<dbReference type="PROSITE" id="PS50995">
    <property type="entry name" value="HTH_MARR_2"/>
    <property type="match status" value="1"/>
</dbReference>
<sequence>MTATATRATTTPVDVDDVAAVLSSLSALIRTSRAIGRRLLDESGTSSTPLAVLKVLARGDGHDRPGDLAVATGVAPSVVSRVIARLEEDGLVTRRKDDVDARACHIALTDAGTAHLEHVHREAAARLAPELAGIPAEDLHRMPHLLQELEQAIARAERLPAHHATSTTESH</sequence>
<dbReference type="Pfam" id="PF12802">
    <property type="entry name" value="MarR_2"/>
    <property type="match status" value="1"/>
</dbReference>
<organism evidence="2 3">
    <name type="scientific">Knoellia koreensis</name>
    <dbReference type="NCBI Taxonomy" id="2730921"/>
    <lineage>
        <taxon>Bacteria</taxon>
        <taxon>Bacillati</taxon>
        <taxon>Actinomycetota</taxon>
        <taxon>Actinomycetes</taxon>
        <taxon>Micrococcales</taxon>
        <taxon>Intrasporangiaceae</taxon>
        <taxon>Knoellia</taxon>
    </lineage>
</organism>
<gene>
    <name evidence="2" type="ORF">HJG52_14780</name>
</gene>
<dbReference type="EMBL" id="JABEPQ010000003">
    <property type="protein sequence ID" value="NNM47262.1"/>
    <property type="molecule type" value="Genomic_DNA"/>
</dbReference>
<comment type="caution">
    <text evidence="2">The sequence shown here is derived from an EMBL/GenBank/DDBJ whole genome shotgun (WGS) entry which is preliminary data.</text>
</comment>
<dbReference type="PANTHER" id="PTHR33164">
    <property type="entry name" value="TRANSCRIPTIONAL REGULATOR, MARR FAMILY"/>
    <property type="match status" value="1"/>
</dbReference>
<evidence type="ECO:0000313" key="3">
    <source>
        <dbReference type="Proteomes" id="UP000588586"/>
    </source>
</evidence>
<keyword evidence="3" id="KW-1185">Reference proteome</keyword>
<evidence type="ECO:0000259" key="1">
    <source>
        <dbReference type="PROSITE" id="PS50995"/>
    </source>
</evidence>
<feature type="domain" description="HTH marR-type" evidence="1">
    <location>
        <begin position="15"/>
        <end position="151"/>
    </location>
</feature>
<proteinExistence type="predicted"/>